<evidence type="ECO:0000313" key="1">
    <source>
        <dbReference type="EMBL" id="CEG03219.1"/>
    </source>
</evidence>
<dbReference type="AlphaFoldDB" id="A0A096PE04"/>
<organism evidence="1">
    <name type="scientific">Fusarium pseudograminearum CS5834</name>
    <dbReference type="NCBI Taxonomy" id="1318459"/>
    <lineage>
        <taxon>Eukaryota</taxon>
        <taxon>Fungi</taxon>
        <taxon>Dikarya</taxon>
        <taxon>Ascomycota</taxon>
        <taxon>Pezizomycotina</taxon>
        <taxon>Sordariomycetes</taxon>
        <taxon>Hypocreomycetidae</taxon>
        <taxon>Hypocreales</taxon>
        <taxon>Nectriaceae</taxon>
        <taxon>Fusarium</taxon>
    </lineage>
</organism>
<comment type="caution">
    <text evidence="1">The sequence shown here is derived from an EMBL/GenBank/DDBJ whole genome shotgun (WGS) entry which is preliminary data.</text>
</comment>
<sequence length="67" mass="7549">MSEDPDAHALSPSWRNRLLLATIIKDWLVKRPDNIAQHARNLSKWLLFSERSSPTTTEPATSVFSGS</sequence>
<gene>
    <name evidence="1" type="ORF">BN849_0049640</name>
</gene>
<accession>A0A096PE04</accession>
<reference evidence="1" key="1">
    <citation type="submission" date="2013-05" db="EMBL/GenBank/DDBJ databases">
        <title>Draft genome sequences of six wheat associated Fusarium spp. isolates.</title>
        <authorList>
            <person name="Moolhuijzen P.M."/>
            <person name="Manners J.M."/>
            <person name="Wilcox S."/>
            <person name="Bellgard M.I."/>
            <person name="Gardiner D.M."/>
        </authorList>
    </citation>
    <scope>NUCLEOTIDE SEQUENCE</scope>
    <source>
        <strain evidence="1">CS5834</strain>
        <strain evidence="1">CS5834</strain>
    </source>
</reference>
<name>A0A096PE04_FUSPS</name>
<proteinExistence type="predicted"/>
<protein>
    <submittedName>
        <fullName evidence="1">WGS project CBMF000000000 data, contig CS5834_c000338</fullName>
    </submittedName>
</protein>
<dbReference type="EMBL" id="CBMF010000336">
    <property type="protein sequence ID" value="CEG03219.1"/>
    <property type="molecule type" value="Genomic_DNA"/>
</dbReference>